<dbReference type="EMBL" id="CP126980">
    <property type="protein sequence ID" value="WIM97841.1"/>
    <property type="molecule type" value="Genomic_DNA"/>
</dbReference>
<evidence type="ECO:0008006" key="4">
    <source>
        <dbReference type="Google" id="ProtNLM"/>
    </source>
</evidence>
<evidence type="ECO:0000313" key="2">
    <source>
        <dbReference type="EMBL" id="WIM97841.1"/>
    </source>
</evidence>
<reference evidence="2 3" key="1">
    <citation type="submission" date="2023-06" db="EMBL/GenBank/DDBJ databases">
        <authorList>
            <person name="Yushchuk O."/>
            <person name="Binda E."/>
            <person name="Ruckert-Reed C."/>
            <person name="Fedorenko V."/>
            <person name="Kalinowski J."/>
            <person name="Marinelli F."/>
        </authorList>
    </citation>
    <scope>NUCLEOTIDE SEQUENCE [LARGE SCALE GENOMIC DNA]</scope>
    <source>
        <strain evidence="2 3">NRRL 3884</strain>
    </source>
</reference>
<feature type="region of interest" description="Disordered" evidence="1">
    <location>
        <begin position="95"/>
        <end position="120"/>
    </location>
</feature>
<dbReference type="Proteomes" id="UP001240150">
    <property type="component" value="Chromosome"/>
</dbReference>
<proteinExistence type="predicted"/>
<dbReference type="RefSeq" id="WP_284919235.1">
    <property type="nucleotide sequence ID" value="NZ_CP126980.1"/>
</dbReference>
<gene>
    <name evidence="2" type="ORF">ACTOB_001395</name>
</gene>
<organism evidence="2 3">
    <name type="scientific">Actinoplanes oblitus</name>
    <dbReference type="NCBI Taxonomy" id="3040509"/>
    <lineage>
        <taxon>Bacteria</taxon>
        <taxon>Bacillati</taxon>
        <taxon>Actinomycetota</taxon>
        <taxon>Actinomycetes</taxon>
        <taxon>Micromonosporales</taxon>
        <taxon>Micromonosporaceae</taxon>
        <taxon>Actinoplanes</taxon>
    </lineage>
</organism>
<protein>
    <recommendedName>
        <fullName evidence="4">HK97 gp10 family phage protein</fullName>
    </recommendedName>
</protein>
<evidence type="ECO:0000313" key="3">
    <source>
        <dbReference type="Proteomes" id="UP001240150"/>
    </source>
</evidence>
<keyword evidence="3" id="KW-1185">Reference proteome</keyword>
<name>A0ABY8WIZ6_9ACTN</name>
<accession>A0ABY8WIZ6</accession>
<sequence>MAGEWRVTADDLRDVGTALRLEEDGTRLRRALTKELRTAIEPAVAEAKGRILAMGSAGLSHRGEQLRGAIARRVRAQARLAGKAAGVRVRVGKTGMPRGFANAPKRTNRHKPWRHPVFGNTNTWVAQTGSPGWFDDPMREHAAEYRAAVERVITDTADRIRRGAR</sequence>
<evidence type="ECO:0000256" key="1">
    <source>
        <dbReference type="SAM" id="MobiDB-lite"/>
    </source>
</evidence>